<evidence type="ECO:0000313" key="6">
    <source>
        <dbReference type="EMBL" id="KAF2013077.1"/>
    </source>
</evidence>
<evidence type="ECO:0000256" key="1">
    <source>
        <dbReference type="ARBA" id="ARBA00022737"/>
    </source>
</evidence>
<dbReference type="InterPro" id="IPR054471">
    <property type="entry name" value="GPIID_WHD"/>
</dbReference>
<dbReference type="InterPro" id="IPR027417">
    <property type="entry name" value="P-loop_NTPase"/>
</dbReference>
<accession>A0A6A5XJU8</accession>
<dbReference type="PROSITE" id="PS50157">
    <property type="entry name" value="ZINC_FINGER_C2H2_2"/>
    <property type="match status" value="2"/>
</dbReference>
<gene>
    <name evidence="6" type="ORF">BU24DRAFT_352299</name>
</gene>
<sequence>MKQLEKFKQVLTQRNISKFATTRLVHLKQSTINLQGKHMAERRQRGLKRIKQFLDNSGHFMEAIKTLPDSKELMGFIWETDHREEAFRDLVDIYGQVGRSLPSLSMFRELFSIDPELTRTISTTYHDVIQINTWLMIYFQQHLWGDLFTTTWRRYKARFQGIIDRMQSRFELIKRRATVAQFEAFDNAASLEDEEGSATSESENLTRSQAVYAWLKPVDMESEQDHLNRIRRDFPDTCRWVLRDDTFQEWFDPLSSRTSLPKLLWLNGKPGAGKTVLASLVIEEAKQIQPACTVVFFYFKHRDKERNTFLSMARSLLMQVLRQNRHALDYFYSKCCNSGGVPITSLAAKELLELALKNCNSVYIVLDGLDECHNRKERGDIVSWFRELIENLSPDICDQIRCLFISQIDSARKDFRDLATIAMDAGNNKADIEVFSQLQSRALVEELRISNELASKTARRVSDLANGMFLFARLFWVNLRGQSSIDSLEHELKSFPTDLGKLDEMYARIMRTIMEKPVRAQREEALMVLGWLVSSKRSLKMHEVQTMKSIDLETRSVQYSRRHFRVHLKDLCESLVDVRANKTVELVHMTVRTYLAKSGYLDVLAQELHMATLCVDYLNLPSFRLPISEQAVLDGEYGFMEYAVSYWIPHLEAGLTPPPAMQDQLHRELAESLELFVDQHWNEPPINNIAVPKRTRDMLQIFAECENYLDIENAVFLTDKEMKHFSDVKPEQSALDFPRIISAVRRQLESFARNYSQERLAEDLEPKYGINLFKCSRFSCKYFTEGFSTPEEREKHIERHERPHRCTDEHCRGSKIGFPTKAQLGKHLRGTHPDGLERQNTFPTDEEIEESVRENSITLSPDPEPSLDIEPALLPDLQSDTIPSVPNPISSSRPPRPPKPPPTKRPRIKVSYTCEHCGKNFGKKFNWESHLATHGGPISTCAYCEKTFRRPSDMRRHEKTHDPDSAVKCGGILPDGREWGCGERFARLDVLRTHHNTSVQGRKCVAERDGGGEG</sequence>
<dbReference type="SMART" id="SM00355">
    <property type="entry name" value="ZnF_C2H2"/>
    <property type="match status" value="4"/>
</dbReference>
<feature type="domain" description="NACHT" evidence="5">
    <location>
        <begin position="262"/>
        <end position="371"/>
    </location>
</feature>
<evidence type="ECO:0000256" key="3">
    <source>
        <dbReference type="SAM" id="MobiDB-lite"/>
    </source>
</evidence>
<keyword evidence="2" id="KW-0862">Zinc</keyword>
<dbReference type="PANTHER" id="PTHR10039:SF14">
    <property type="entry name" value="NACHT DOMAIN-CONTAINING PROTEIN"/>
    <property type="match status" value="1"/>
</dbReference>
<dbReference type="Pfam" id="PF24883">
    <property type="entry name" value="NPHP3_N"/>
    <property type="match status" value="1"/>
</dbReference>
<dbReference type="PANTHER" id="PTHR10039">
    <property type="entry name" value="AMELOGENIN"/>
    <property type="match status" value="1"/>
</dbReference>
<proteinExistence type="predicted"/>
<dbReference type="InterPro" id="IPR056884">
    <property type="entry name" value="NPHP3-like_N"/>
</dbReference>
<evidence type="ECO:0000313" key="7">
    <source>
        <dbReference type="Proteomes" id="UP000799778"/>
    </source>
</evidence>
<evidence type="ECO:0000259" key="5">
    <source>
        <dbReference type="PROSITE" id="PS50837"/>
    </source>
</evidence>
<dbReference type="EMBL" id="ML978072">
    <property type="protein sequence ID" value="KAF2013077.1"/>
    <property type="molecule type" value="Genomic_DNA"/>
</dbReference>
<dbReference type="PROSITE" id="PS50837">
    <property type="entry name" value="NACHT"/>
    <property type="match status" value="1"/>
</dbReference>
<dbReference type="RefSeq" id="XP_033381416.1">
    <property type="nucleotide sequence ID" value="XM_033523723.1"/>
</dbReference>
<dbReference type="GeneID" id="54281120"/>
<organism evidence="6 7">
    <name type="scientific">Aaosphaeria arxii CBS 175.79</name>
    <dbReference type="NCBI Taxonomy" id="1450172"/>
    <lineage>
        <taxon>Eukaryota</taxon>
        <taxon>Fungi</taxon>
        <taxon>Dikarya</taxon>
        <taxon>Ascomycota</taxon>
        <taxon>Pezizomycotina</taxon>
        <taxon>Dothideomycetes</taxon>
        <taxon>Pleosporomycetidae</taxon>
        <taxon>Pleosporales</taxon>
        <taxon>Pleosporales incertae sedis</taxon>
        <taxon>Aaosphaeria</taxon>
    </lineage>
</organism>
<dbReference type="InterPro" id="IPR007111">
    <property type="entry name" value="NACHT_NTPase"/>
</dbReference>
<feature type="domain" description="C2H2-type" evidence="4">
    <location>
        <begin position="939"/>
        <end position="966"/>
    </location>
</feature>
<dbReference type="Pfam" id="PF22939">
    <property type="entry name" value="WHD_GPIID"/>
    <property type="match status" value="1"/>
</dbReference>
<feature type="domain" description="C2H2-type" evidence="4">
    <location>
        <begin position="912"/>
        <end position="939"/>
    </location>
</feature>
<evidence type="ECO:0008006" key="8">
    <source>
        <dbReference type="Google" id="ProtNLM"/>
    </source>
</evidence>
<dbReference type="Gene3D" id="3.40.50.300">
    <property type="entry name" value="P-loop containing nucleotide triphosphate hydrolases"/>
    <property type="match status" value="1"/>
</dbReference>
<dbReference type="SUPFAM" id="SSF57667">
    <property type="entry name" value="beta-beta-alpha zinc fingers"/>
    <property type="match status" value="1"/>
</dbReference>
<reference evidence="6" key="1">
    <citation type="journal article" date="2020" name="Stud. Mycol.">
        <title>101 Dothideomycetes genomes: a test case for predicting lifestyles and emergence of pathogens.</title>
        <authorList>
            <person name="Haridas S."/>
            <person name="Albert R."/>
            <person name="Binder M."/>
            <person name="Bloem J."/>
            <person name="Labutti K."/>
            <person name="Salamov A."/>
            <person name="Andreopoulos B."/>
            <person name="Baker S."/>
            <person name="Barry K."/>
            <person name="Bills G."/>
            <person name="Bluhm B."/>
            <person name="Cannon C."/>
            <person name="Castanera R."/>
            <person name="Culley D."/>
            <person name="Daum C."/>
            <person name="Ezra D."/>
            <person name="Gonzalez J."/>
            <person name="Henrissat B."/>
            <person name="Kuo A."/>
            <person name="Liang C."/>
            <person name="Lipzen A."/>
            <person name="Lutzoni F."/>
            <person name="Magnuson J."/>
            <person name="Mondo S."/>
            <person name="Nolan M."/>
            <person name="Ohm R."/>
            <person name="Pangilinan J."/>
            <person name="Park H.-J."/>
            <person name="Ramirez L."/>
            <person name="Alfaro M."/>
            <person name="Sun H."/>
            <person name="Tritt A."/>
            <person name="Yoshinaga Y."/>
            <person name="Zwiers L.-H."/>
            <person name="Turgeon B."/>
            <person name="Goodwin S."/>
            <person name="Spatafora J."/>
            <person name="Crous P."/>
            <person name="Grigoriev I."/>
        </authorList>
    </citation>
    <scope>NUCLEOTIDE SEQUENCE</scope>
    <source>
        <strain evidence="6">CBS 175.79</strain>
    </source>
</reference>
<keyword evidence="7" id="KW-1185">Reference proteome</keyword>
<dbReference type="GO" id="GO:0008270">
    <property type="term" value="F:zinc ion binding"/>
    <property type="evidence" value="ECO:0007669"/>
    <property type="project" value="UniProtKB-KW"/>
</dbReference>
<dbReference type="Gene3D" id="3.30.160.60">
    <property type="entry name" value="Classic Zinc Finger"/>
    <property type="match status" value="1"/>
</dbReference>
<keyword evidence="2" id="KW-0479">Metal-binding</keyword>
<dbReference type="InterPro" id="IPR036236">
    <property type="entry name" value="Znf_C2H2_sf"/>
</dbReference>
<dbReference type="Proteomes" id="UP000799778">
    <property type="component" value="Unassembled WGS sequence"/>
</dbReference>
<keyword evidence="1" id="KW-0677">Repeat</keyword>
<evidence type="ECO:0000256" key="2">
    <source>
        <dbReference type="PROSITE-ProRule" id="PRU00042"/>
    </source>
</evidence>
<feature type="compositionally biased region" description="Low complexity" evidence="3">
    <location>
        <begin position="882"/>
        <end position="893"/>
    </location>
</feature>
<keyword evidence="2" id="KW-0863">Zinc-finger</keyword>
<dbReference type="SUPFAM" id="SSF52540">
    <property type="entry name" value="P-loop containing nucleoside triphosphate hydrolases"/>
    <property type="match status" value="1"/>
</dbReference>
<dbReference type="AlphaFoldDB" id="A0A6A5XJU8"/>
<dbReference type="InterPro" id="IPR013087">
    <property type="entry name" value="Znf_C2H2_type"/>
</dbReference>
<name>A0A6A5XJU8_9PLEO</name>
<dbReference type="PROSITE" id="PS00028">
    <property type="entry name" value="ZINC_FINGER_C2H2_1"/>
    <property type="match status" value="2"/>
</dbReference>
<feature type="region of interest" description="Disordered" evidence="3">
    <location>
        <begin position="822"/>
        <end position="907"/>
    </location>
</feature>
<dbReference type="Pfam" id="PF00096">
    <property type="entry name" value="zf-C2H2"/>
    <property type="match status" value="2"/>
</dbReference>
<evidence type="ECO:0000259" key="4">
    <source>
        <dbReference type="PROSITE" id="PS50157"/>
    </source>
</evidence>
<protein>
    <recommendedName>
        <fullName evidence="8">C2H2 domain-containing protein</fullName>
    </recommendedName>
</protein>
<dbReference type="OrthoDB" id="21416at2759"/>